<proteinExistence type="predicted"/>
<organism evidence="1">
    <name type="scientific">Vitis vinifera</name>
    <name type="common">Grape</name>
    <dbReference type="NCBI Taxonomy" id="29760"/>
    <lineage>
        <taxon>Eukaryota</taxon>
        <taxon>Viridiplantae</taxon>
        <taxon>Streptophyta</taxon>
        <taxon>Embryophyta</taxon>
        <taxon>Tracheophyta</taxon>
        <taxon>Spermatophyta</taxon>
        <taxon>Magnoliopsida</taxon>
        <taxon>eudicotyledons</taxon>
        <taxon>Gunneridae</taxon>
        <taxon>Pentapetalae</taxon>
        <taxon>rosids</taxon>
        <taxon>Vitales</taxon>
        <taxon>Vitaceae</taxon>
        <taxon>Viteae</taxon>
        <taxon>Vitis</taxon>
    </lineage>
</organism>
<reference evidence="1" key="1">
    <citation type="journal article" date="2007" name="PLoS ONE">
        <title>The first genome sequence of an elite grapevine cultivar (Pinot noir Vitis vinifera L.): coping with a highly heterozygous genome.</title>
        <authorList>
            <person name="Velasco R."/>
            <person name="Zharkikh A."/>
            <person name="Troggio M."/>
            <person name="Cartwright D.A."/>
            <person name="Cestaro A."/>
            <person name="Pruss D."/>
            <person name="Pindo M."/>
            <person name="FitzGerald L.M."/>
            <person name="Vezzulli S."/>
            <person name="Reid J."/>
            <person name="Malacarne G."/>
            <person name="Iliev D."/>
            <person name="Coppola G."/>
            <person name="Wardell B."/>
            <person name="Micheletti D."/>
            <person name="Macalma T."/>
            <person name="Facci M."/>
            <person name="Mitchell J.T."/>
            <person name="Perazzolli M."/>
            <person name="Eldredge G."/>
            <person name="Gatto P."/>
            <person name="Oyzerski R."/>
            <person name="Moretto M."/>
            <person name="Gutin N."/>
            <person name="Stefanini M."/>
            <person name="Chen Y."/>
            <person name="Segala C."/>
            <person name="Davenport C."/>
            <person name="Dematte L."/>
            <person name="Mraz A."/>
            <person name="Battilana J."/>
            <person name="Stormo K."/>
            <person name="Costa F."/>
            <person name="Tao Q."/>
            <person name="Si-Ammour A."/>
            <person name="Harkins T."/>
            <person name="Lackey A."/>
            <person name="Perbost C."/>
            <person name="Taillon B."/>
            <person name="Stella A."/>
            <person name="Solovyev V."/>
            <person name="Fawcett J.A."/>
            <person name="Sterck L."/>
            <person name="Vandepoele K."/>
            <person name="Grando S.M."/>
            <person name="Toppo S."/>
            <person name="Moser C."/>
            <person name="Lanchbury J."/>
            <person name="Bogden R."/>
            <person name="Skolnick M."/>
            <person name="Sgaramella V."/>
            <person name="Bhatnagar S.K."/>
            <person name="Fontana P."/>
            <person name="Gutin A."/>
            <person name="Van de Peer Y."/>
            <person name="Salamini F."/>
            <person name="Viola R."/>
        </authorList>
    </citation>
    <scope>NUCLEOTIDE SEQUENCE</scope>
</reference>
<dbReference type="AlphaFoldDB" id="A5AY57"/>
<dbReference type="EMBL" id="AM439879">
    <property type="protein sequence ID" value="CAN82682.1"/>
    <property type="molecule type" value="Genomic_DNA"/>
</dbReference>
<protein>
    <submittedName>
        <fullName evidence="1">Uncharacterized protein</fullName>
    </submittedName>
</protein>
<gene>
    <name evidence="1" type="ORF">VITISV_000482</name>
</gene>
<name>A5AY57_VITVI</name>
<sequence>MGFGHGGGGLKGDRALFSSAVTKMEVRASEEDLRAQIREDMGLVYFLEGAMKESELLTMIASAKITDEALAAEASR</sequence>
<evidence type="ECO:0000313" key="1">
    <source>
        <dbReference type="EMBL" id="CAN82682.1"/>
    </source>
</evidence>
<accession>A5AY57</accession>